<keyword evidence="9" id="KW-1185">Reference proteome</keyword>
<feature type="transmembrane region" description="Helical" evidence="7">
    <location>
        <begin position="117"/>
        <end position="134"/>
    </location>
</feature>
<dbReference type="InterPro" id="IPR051907">
    <property type="entry name" value="DoxX-like_oxidoreductase"/>
</dbReference>
<feature type="transmembrane region" description="Helical" evidence="7">
    <location>
        <begin position="12"/>
        <end position="30"/>
    </location>
</feature>
<protein>
    <submittedName>
        <fullName evidence="8">DoxX family protein</fullName>
    </submittedName>
</protein>
<evidence type="ECO:0000256" key="4">
    <source>
        <dbReference type="ARBA" id="ARBA00022692"/>
    </source>
</evidence>
<evidence type="ECO:0000256" key="6">
    <source>
        <dbReference type="ARBA" id="ARBA00023136"/>
    </source>
</evidence>
<dbReference type="InterPro" id="IPR032808">
    <property type="entry name" value="DoxX"/>
</dbReference>
<feature type="transmembrane region" description="Helical" evidence="7">
    <location>
        <begin position="78"/>
        <end position="97"/>
    </location>
</feature>
<evidence type="ECO:0000313" key="9">
    <source>
        <dbReference type="Proteomes" id="UP000198263"/>
    </source>
</evidence>
<feature type="transmembrane region" description="Helical" evidence="7">
    <location>
        <begin position="50"/>
        <end position="71"/>
    </location>
</feature>
<comment type="similarity">
    <text evidence="2">Belongs to the DoxX family.</text>
</comment>
<evidence type="ECO:0000256" key="1">
    <source>
        <dbReference type="ARBA" id="ARBA00004651"/>
    </source>
</evidence>
<gene>
    <name evidence="8" type="ORF">AWB72_01235</name>
</gene>
<dbReference type="OrthoDB" id="9792760at2"/>
<evidence type="ECO:0000256" key="5">
    <source>
        <dbReference type="ARBA" id="ARBA00022989"/>
    </source>
</evidence>
<keyword evidence="5 7" id="KW-1133">Transmembrane helix</keyword>
<proteinExistence type="inferred from homology"/>
<dbReference type="Pfam" id="PF07681">
    <property type="entry name" value="DoxX"/>
    <property type="match status" value="1"/>
</dbReference>
<comment type="subcellular location">
    <subcellularLocation>
        <location evidence="1">Cell membrane</location>
        <topology evidence="1">Multi-pass membrane protein</topology>
    </subcellularLocation>
</comment>
<dbReference type="PANTHER" id="PTHR33452">
    <property type="entry name" value="OXIDOREDUCTASE CATD-RELATED"/>
    <property type="match status" value="1"/>
</dbReference>
<dbReference type="PANTHER" id="PTHR33452:SF1">
    <property type="entry name" value="INNER MEMBRANE PROTEIN YPHA-RELATED"/>
    <property type="match status" value="1"/>
</dbReference>
<dbReference type="Proteomes" id="UP000198263">
    <property type="component" value="Unassembled WGS sequence"/>
</dbReference>
<name>A0A658QTC3_9BURK</name>
<keyword evidence="3" id="KW-1003">Cell membrane</keyword>
<accession>A0A658QTC3</accession>
<organism evidence="8 9">
    <name type="scientific">Caballeronia concitans</name>
    <dbReference type="NCBI Taxonomy" id="1777133"/>
    <lineage>
        <taxon>Bacteria</taxon>
        <taxon>Pseudomonadati</taxon>
        <taxon>Pseudomonadota</taxon>
        <taxon>Betaproteobacteria</taxon>
        <taxon>Burkholderiales</taxon>
        <taxon>Burkholderiaceae</taxon>
        <taxon>Caballeronia</taxon>
    </lineage>
</organism>
<dbReference type="RefSeq" id="WP_040050224.1">
    <property type="nucleotide sequence ID" value="NZ_FCNV02000002.1"/>
</dbReference>
<keyword evidence="6 7" id="KW-0472">Membrane</keyword>
<reference evidence="8 9" key="1">
    <citation type="submission" date="2016-01" db="EMBL/GenBank/DDBJ databases">
        <authorList>
            <person name="Peeters C."/>
        </authorList>
    </citation>
    <scope>NUCLEOTIDE SEQUENCE [LARGE SCALE GENOMIC DNA]</scope>
    <source>
        <strain evidence="8">LMG 29315</strain>
    </source>
</reference>
<comment type="caution">
    <text evidence="8">The sequence shown here is derived from an EMBL/GenBank/DDBJ whole genome shotgun (WGS) entry which is preliminary data.</text>
</comment>
<dbReference type="AlphaFoldDB" id="A0A658QTC3"/>
<dbReference type="GO" id="GO:0005886">
    <property type="term" value="C:plasma membrane"/>
    <property type="evidence" value="ECO:0007669"/>
    <property type="project" value="UniProtKB-SubCell"/>
</dbReference>
<dbReference type="EMBL" id="FCNV02000002">
    <property type="protein sequence ID" value="SAL19625.1"/>
    <property type="molecule type" value="Genomic_DNA"/>
</dbReference>
<evidence type="ECO:0000256" key="2">
    <source>
        <dbReference type="ARBA" id="ARBA00006679"/>
    </source>
</evidence>
<evidence type="ECO:0000313" key="8">
    <source>
        <dbReference type="EMBL" id="SAL19625.1"/>
    </source>
</evidence>
<keyword evidence="4 7" id="KW-0812">Transmembrane</keyword>
<evidence type="ECO:0000256" key="3">
    <source>
        <dbReference type="ARBA" id="ARBA00022475"/>
    </source>
</evidence>
<sequence length="137" mass="15049">MRYFSLEQRKDALILLARLLLMLLFVLFGWQKLMGFSGAVAYMGSVGAPAPTLAAIVAVVMELLVGIAIVIGFYTRPLALLLALYTLGTAFVGHHYWTMTGTEQYANMINFYKNLSIIGGLLLLAVTGPGRYSLDRK</sequence>
<evidence type="ECO:0000256" key="7">
    <source>
        <dbReference type="SAM" id="Phobius"/>
    </source>
</evidence>